<gene>
    <name evidence="2" type="ORF">JR316_013008</name>
</gene>
<evidence type="ECO:0000256" key="1">
    <source>
        <dbReference type="SAM" id="MobiDB-lite"/>
    </source>
</evidence>
<comment type="caution">
    <text evidence="2">The sequence shown here is derived from an EMBL/GenBank/DDBJ whole genome shotgun (WGS) entry which is preliminary data.</text>
</comment>
<evidence type="ECO:0008006" key="3">
    <source>
        <dbReference type="Google" id="ProtNLM"/>
    </source>
</evidence>
<dbReference type="OrthoDB" id="74545at2759"/>
<dbReference type="PANTHER" id="PTHR37015">
    <property type="entry name" value="REVERSE TRANSCRIPTASE DOMAIN-CONTAINING PROTEIN"/>
    <property type="match status" value="1"/>
</dbReference>
<reference evidence="2" key="1">
    <citation type="submission" date="2021-02" db="EMBL/GenBank/DDBJ databases">
        <title>Psilocybe cubensis genome.</title>
        <authorList>
            <person name="Mckernan K.J."/>
            <person name="Crawford S."/>
            <person name="Trippe A."/>
            <person name="Kane L.T."/>
            <person name="Mclaughlin S."/>
        </authorList>
    </citation>
    <scope>NUCLEOTIDE SEQUENCE [LARGE SCALE GENOMIC DNA]</scope>
    <source>
        <strain evidence="2">MGC-MH-2018</strain>
    </source>
</reference>
<evidence type="ECO:0000313" key="2">
    <source>
        <dbReference type="EMBL" id="KAG5162088.1"/>
    </source>
</evidence>
<dbReference type="EMBL" id="JAFIQS010000021">
    <property type="protein sequence ID" value="KAG5162088.1"/>
    <property type="molecule type" value="Genomic_DNA"/>
</dbReference>
<sequence length="877" mass="99428">MSKPSNIGKSSFGRTISFITDIKLAELEKQRLAYQAHIKVIDDSKALAEKGDILGQVKVLAKAVESWTGSGAVSRLDSIGGKLQLSDLDFWIHQAERDPSFNLDVARGWARTLEEHMHHNTLRFNAAKLFGNLFNEWISSGDSAALTYQSGVEEETFDSDAMSFVDVGRTDLRAEKEKLESVIFEDYPINTDKLHDYLEGLFDSAEGAAALERLRNNFANFGYALQRKPITTADVGYAIQGLLSSGLMDEENRDVLKAFKGNGTVMKELASVLNMRLSNLGSWCWPKEPMVVEFRRHLHGKYRGFTDPEIIDALFLQHIAVAWQVEMKIRLFDVFDSKAWARPGQPTPANSKRWSMQLQDGDGSFSINSARDDNRRQYFFLNRLQDEVSIPSSYDDLVDAPEGDEEGENMASPATVKRKLLHVMTTDCYLNKTLHGSHCMVRSDLEWFGPSLPHDTIFTVLEFLGFPTPWLNFFRAFLATPLRFPEDTQSRIRKRGTPIAYAMSVVFGEAVLFVMDLAVTQRAGGLHLYRMHDDLWIWDSDAKKVADGWAEMNTYADLAGLKFNKKKTGSTFVGTLTDDHVRLPEGDVRWGFLKFDPNAGRFVIDQEDVNRHIAETKRQLAGSKSVFGWINAYNKYVASFLRNFGGIPANCFTDAHINDLIETMGRIQTELFPKYEGTDGGAVGYLKKTIEDRFDIKDMPDGYFYFPIARGGLGLRNVALDVLGLEKFGRPLASNGKTNTLPEDLFKKQAEGDRSEYEASKERRDSRVGPTKVAFMSFDEYTSLRESWLSRWGETYREMLCSPNPRRITLMPKIREAMRDNSRDSEWDSIDWYEKWILSVYGGAIIDSFGGLEVVDHDLIPIGMVELFRTSRMSLEQ</sequence>
<dbReference type="AlphaFoldDB" id="A0A8H7XLX3"/>
<feature type="region of interest" description="Disordered" evidence="1">
    <location>
        <begin position="739"/>
        <end position="765"/>
    </location>
</feature>
<name>A0A8H7XLX3_PSICU</name>
<proteinExistence type="predicted"/>
<dbReference type="PANTHER" id="PTHR37015:SF2">
    <property type="entry name" value="REVERSE TRANSCRIPTASE DOMAIN-CONTAINING PROTEIN"/>
    <property type="match status" value="1"/>
</dbReference>
<feature type="compositionally biased region" description="Basic and acidic residues" evidence="1">
    <location>
        <begin position="744"/>
        <end position="765"/>
    </location>
</feature>
<organism evidence="2">
    <name type="scientific">Psilocybe cubensis</name>
    <name type="common">Psychedelic mushroom</name>
    <name type="synonym">Stropharia cubensis</name>
    <dbReference type="NCBI Taxonomy" id="181762"/>
    <lineage>
        <taxon>Eukaryota</taxon>
        <taxon>Fungi</taxon>
        <taxon>Dikarya</taxon>
        <taxon>Basidiomycota</taxon>
        <taxon>Agaricomycotina</taxon>
        <taxon>Agaricomycetes</taxon>
        <taxon>Agaricomycetidae</taxon>
        <taxon>Agaricales</taxon>
        <taxon>Agaricineae</taxon>
        <taxon>Strophariaceae</taxon>
        <taxon>Psilocybe</taxon>
    </lineage>
</organism>
<protein>
    <recommendedName>
        <fullName evidence="3">Reverse transcriptase domain-containing protein</fullName>
    </recommendedName>
</protein>
<accession>A0A8H7XLX3</accession>